<dbReference type="Proteomes" id="UP000076502">
    <property type="component" value="Unassembled WGS sequence"/>
</dbReference>
<evidence type="ECO:0000313" key="2">
    <source>
        <dbReference type="EMBL" id="KZC12269.1"/>
    </source>
</evidence>
<dbReference type="EMBL" id="KQ434943">
    <property type="protein sequence ID" value="KZC12269.1"/>
    <property type="molecule type" value="Genomic_DNA"/>
</dbReference>
<dbReference type="AlphaFoldDB" id="A0A154PK79"/>
<reference evidence="2 3" key="1">
    <citation type="submission" date="2015-07" db="EMBL/GenBank/DDBJ databases">
        <title>The genome of Dufourea novaeangliae.</title>
        <authorList>
            <person name="Pan H."/>
            <person name="Kapheim K."/>
        </authorList>
    </citation>
    <scope>NUCLEOTIDE SEQUENCE [LARGE SCALE GENOMIC DNA]</scope>
    <source>
        <strain evidence="2">0120121106</strain>
        <tissue evidence="2">Whole body</tissue>
    </source>
</reference>
<evidence type="ECO:0000256" key="1">
    <source>
        <dbReference type="SAM" id="MobiDB-lite"/>
    </source>
</evidence>
<keyword evidence="3" id="KW-1185">Reference proteome</keyword>
<name>A0A154PK79_DUFNO</name>
<accession>A0A154PK79</accession>
<evidence type="ECO:0000313" key="3">
    <source>
        <dbReference type="Proteomes" id="UP000076502"/>
    </source>
</evidence>
<feature type="region of interest" description="Disordered" evidence="1">
    <location>
        <begin position="217"/>
        <end position="257"/>
    </location>
</feature>
<organism evidence="2 3">
    <name type="scientific">Dufourea novaeangliae</name>
    <name type="common">Sweat bee</name>
    <dbReference type="NCBI Taxonomy" id="178035"/>
    <lineage>
        <taxon>Eukaryota</taxon>
        <taxon>Metazoa</taxon>
        <taxon>Ecdysozoa</taxon>
        <taxon>Arthropoda</taxon>
        <taxon>Hexapoda</taxon>
        <taxon>Insecta</taxon>
        <taxon>Pterygota</taxon>
        <taxon>Neoptera</taxon>
        <taxon>Endopterygota</taxon>
        <taxon>Hymenoptera</taxon>
        <taxon>Apocrita</taxon>
        <taxon>Aculeata</taxon>
        <taxon>Apoidea</taxon>
        <taxon>Anthophila</taxon>
        <taxon>Halictidae</taxon>
        <taxon>Rophitinae</taxon>
        <taxon>Dufourea</taxon>
    </lineage>
</organism>
<feature type="compositionally biased region" description="Basic and acidic residues" evidence="1">
    <location>
        <begin position="226"/>
        <end position="237"/>
    </location>
</feature>
<protein>
    <submittedName>
        <fullName evidence="2">Uncharacterized protein</fullName>
    </submittedName>
</protein>
<sequence>MSNVRDVKLRVVVGLDDRVVVAEPNVVGTGYVEYNIVDTGPVEHGNVHLVAIEDKISPVEKCVGETLEHSYHKQVAYEFVAVITGFCNHSDGSIRILLLPFDNRYANFRESSLPERKEEDMTFFSPRRYSGKAAIKEIMVSVCSVLDYVTEIVELNSSTSERIESNHIRIKRHESDSFRIKKVASKQTRTQKHSSQVEKLESNPFRIEGLKSNLVLGRHPRTPGSKTEDLIDPKDPGMDTLRPKGPRWGTPRTHGPKLGHLGLGPSLQTSESGGSLTWALGSRVFKLRSLGSGDVQFLSL</sequence>
<proteinExistence type="predicted"/>
<gene>
    <name evidence="2" type="ORF">WN55_03783</name>
</gene>